<gene>
    <name evidence="4" type="primary">tuaA_2</name>
    <name evidence="4" type="ORF">UC8_45110</name>
</gene>
<keyword evidence="2" id="KW-1133">Transmembrane helix</keyword>
<name>A0A5B9QWV0_9BACT</name>
<accession>A0A5B9QWV0</accession>
<evidence type="ECO:0000256" key="2">
    <source>
        <dbReference type="SAM" id="Phobius"/>
    </source>
</evidence>
<evidence type="ECO:0000313" key="4">
    <source>
        <dbReference type="EMBL" id="QEG42472.1"/>
    </source>
</evidence>
<feature type="transmembrane region" description="Helical" evidence="2">
    <location>
        <begin position="42"/>
        <end position="62"/>
    </location>
</feature>
<feature type="domain" description="Bacterial sugar transferase" evidence="3">
    <location>
        <begin position="36"/>
        <end position="219"/>
    </location>
</feature>
<comment type="similarity">
    <text evidence="1">Belongs to the bacterial sugar transferase family.</text>
</comment>
<dbReference type="EMBL" id="CP042914">
    <property type="protein sequence ID" value="QEG42472.1"/>
    <property type="molecule type" value="Genomic_DNA"/>
</dbReference>
<evidence type="ECO:0000256" key="1">
    <source>
        <dbReference type="ARBA" id="ARBA00006464"/>
    </source>
</evidence>
<protein>
    <submittedName>
        <fullName evidence="4">Undecaprenyl-phosphate N-acetylgalactosaminyl 1-phosphate transferase</fullName>
        <ecNumber evidence="4">2.7.8.-</ecNumber>
    </submittedName>
</protein>
<dbReference type="InterPro" id="IPR003362">
    <property type="entry name" value="Bact_transf"/>
</dbReference>
<dbReference type="KEGG" id="rul:UC8_45110"/>
<dbReference type="RefSeq" id="WP_238388542.1">
    <property type="nucleotide sequence ID" value="NZ_CP042914.1"/>
</dbReference>
<dbReference type="Proteomes" id="UP000325286">
    <property type="component" value="Chromosome"/>
</dbReference>
<keyword evidence="2" id="KW-0812">Transmembrane</keyword>
<organism evidence="4 5">
    <name type="scientific">Roseimaritima ulvae</name>
    <dbReference type="NCBI Taxonomy" id="980254"/>
    <lineage>
        <taxon>Bacteria</taxon>
        <taxon>Pseudomonadati</taxon>
        <taxon>Planctomycetota</taxon>
        <taxon>Planctomycetia</taxon>
        <taxon>Pirellulales</taxon>
        <taxon>Pirellulaceae</taxon>
        <taxon>Roseimaritima</taxon>
    </lineage>
</organism>
<keyword evidence="4" id="KW-0808">Transferase</keyword>
<reference evidence="4 5" key="1">
    <citation type="submission" date="2019-08" db="EMBL/GenBank/DDBJ databases">
        <title>Deep-cultivation of Planctomycetes and their phenomic and genomic characterization uncovers novel biology.</title>
        <authorList>
            <person name="Wiegand S."/>
            <person name="Jogler M."/>
            <person name="Boedeker C."/>
            <person name="Pinto D."/>
            <person name="Vollmers J."/>
            <person name="Rivas-Marin E."/>
            <person name="Kohn T."/>
            <person name="Peeters S.H."/>
            <person name="Heuer A."/>
            <person name="Rast P."/>
            <person name="Oberbeckmann S."/>
            <person name="Bunk B."/>
            <person name="Jeske O."/>
            <person name="Meyerdierks A."/>
            <person name="Storesund J.E."/>
            <person name="Kallscheuer N."/>
            <person name="Luecker S."/>
            <person name="Lage O.M."/>
            <person name="Pohl T."/>
            <person name="Merkel B.J."/>
            <person name="Hornburger P."/>
            <person name="Mueller R.-W."/>
            <person name="Bruemmer F."/>
            <person name="Labrenz M."/>
            <person name="Spormann A.M."/>
            <person name="Op den Camp H."/>
            <person name="Overmann J."/>
            <person name="Amann R."/>
            <person name="Jetten M.S.M."/>
            <person name="Mascher T."/>
            <person name="Medema M.H."/>
            <person name="Devos D.P."/>
            <person name="Kaster A.-K."/>
            <person name="Ovreas L."/>
            <person name="Rohde M."/>
            <person name="Galperin M.Y."/>
            <person name="Jogler C."/>
        </authorList>
    </citation>
    <scope>NUCLEOTIDE SEQUENCE [LARGE SCALE GENOMIC DNA]</scope>
    <source>
        <strain evidence="4 5">UC8</strain>
    </source>
</reference>
<evidence type="ECO:0000313" key="5">
    <source>
        <dbReference type="Proteomes" id="UP000325286"/>
    </source>
</evidence>
<proteinExistence type="inferred from homology"/>
<evidence type="ECO:0000259" key="3">
    <source>
        <dbReference type="Pfam" id="PF02397"/>
    </source>
</evidence>
<dbReference type="Pfam" id="PF02397">
    <property type="entry name" value="Bac_transf"/>
    <property type="match status" value="1"/>
</dbReference>
<keyword evidence="5" id="KW-1185">Reference proteome</keyword>
<dbReference type="GO" id="GO:0016780">
    <property type="term" value="F:phosphotransferase activity, for other substituted phosphate groups"/>
    <property type="evidence" value="ECO:0007669"/>
    <property type="project" value="TreeGrafter"/>
</dbReference>
<dbReference type="EC" id="2.7.8.-" evidence="4"/>
<keyword evidence="2" id="KW-0472">Membrane</keyword>
<dbReference type="AlphaFoldDB" id="A0A5B9QWV0"/>
<sequence>MPSSIEDTIQASSTELETSRTDTPRLFCDQRFFQRKYLVDRCFGGVLLVLTSPLTLALYLLVKATSPGPGFYLQERVGLDGKTFLVVKLRSMRVDAEACGKAKWCGKNDPRVTRVGKVLRKLHLDELPQLWNVAKGEMSLIGPRPERPVICESLAEKIPGYYRRITVKPGVTGLAQINLPPDESIEDVQRKQILDLHYIEETNLWLETRIFCATALRVVGLQGETVMKWMRLCRLDVVNAGMADLVSVTIHGEDGAIMRLDRSEQCETWGAADSQHSNPNRPR</sequence>
<dbReference type="PANTHER" id="PTHR30576">
    <property type="entry name" value="COLANIC BIOSYNTHESIS UDP-GLUCOSE LIPID CARRIER TRANSFERASE"/>
    <property type="match status" value="1"/>
</dbReference>
<dbReference type="PANTHER" id="PTHR30576:SF0">
    <property type="entry name" value="UNDECAPRENYL-PHOSPHATE N-ACETYLGALACTOSAMINYL 1-PHOSPHATE TRANSFERASE-RELATED"/>
    <property type="match status" value="1"/>
</dbReference>